<proteinExistence type="inferred from homology"/>
<dbReference type="PROSITE" id="PS50203">
    <property type="entry name" value="CALPAIN_CAT"/>
    <property type="match status" value="1"/>
</dbReference>
<dbReference type="InterPro" id="IPR001300">
    <property type="entry name" value="Peptidase_C2_calpain_cat"/>
</dbReference>
<keyword evidence="3" id="KW-0378">Hydrolase</keyword>
<accession>A0ABD2M552</accession>
<dbReference type="Pfam" id="PF00648">
    <property type="entry name" value="Peptidase_C2"/>
    <property type="match status" value="1"/>
</dbReference>
<evidence type="ECO:0000256" key="1">
    <source>
        <dbReference type="ARBA" id="ARBA00007623"/>
    </source>
</evidence>
<dbReference type="AlphaFoldDB" id="A0ABD2M552"/>
<dbReference type="InterPro" id="IPR000169">
    <property type="entry name" value="Pept_cys_AS"/>
</dbReference>
<feature type="region of interest" description="Disordered" evidence="7">
    <location>
        <begin position="273"/>
        <end position="293"/>
    </location>
</feature>
<dbReference type="InterPro" id="IPR038765">
    <property type="entry name" value="Papain-like_cys_pep_sf"/>
</dbReference>
<dbReference type="PANTHER" id="PTHR10183">
    <property type="entry name" value="CALPAIN"/>
    <property type="match status" value="1"/>
</dbReference>
<sequence>MDNLLDVVGRQILERIQQNLFEKDVEALIPVPVGTPSASFALLRDRCLEQMQIDETRLFEGAEFPVERIRLHFSRGVVPVRWLRPHQISRRPQFINQHPMAGDVRQGSLGDCWALAASSVLAQYGALFYRVVPLTRDSGKTMPPILLEKAYAKIYGGYKVLFGGKVREMTNRRIKIYSLRATTSTRQKISFVPLFALASTPIVPFELVNERTNEKLTLKKEDENPWGPDVQWTMKRRQIGANEISLLMWEDKNSRHLNNVHFSLFNGTSCIGPLSPPSAAEEEEAGESSEKGA</sequence>
<gene>
    <name evidence="9" type="ORF">niasHT_002097</name>
</gene>
<dbReference type="PRINTS" id="PR00704">
    <property type="entry name" value="CALPAIN"/>
</dbReference>
<dbReference type="EMBL" id="JBICBT010000151">
    <property type="protein sequence ID" value="KAL3122217.1"/>
    <property type="molecule type" value="Genomic_DNA"/>
</dbReference>
<evidence type="ECO:0000256" key="7">
    <source>
        <dbReference type="SAM" id="MobiDB-lite"/>
    </source>
</evidence>
<organism evidence="9 10">
    <name type="scientific">Heterodera trifolii</name>
    <dbReference type="NCBI Taxonomy" id="157864"/>
    <lineage>
        <taxon>Eukaryota</taxon>
        <taxon>Metazoa</taxon>
        <taxon>Ecdysozoa</taxon>
        <taxon>Nematoda</taxon>
        <taxon>Chromadorea</taxon>
        <taxon>Rhabditida</taxon>
        <taxon>Tylenchina</taxon>
        <taxon>Tylenchomorpha</taxon>
        <taxon>Tylenchoidea</taxon>
        <taxon>Heteroderidae</taxon>
        <taxon>Heteroderinae</taxon>
        <taxon>Heterodera</taxon>
    </lineage>
</organism>
<feature type="domain" description="Calpain catalytic" evidence="8">
    <location>
        <begin position="58"/>
        <end position="155"/>
    </location>
</feature>
<keyword evidence="4" id="KW-0788">Thiol protease</keyword>
<evidence type="ECO:0000256" key="2">
    <source>
        <dbReference type="ARBA" id="ARBA00022670"/>
    </source>
</evidence>
<evidence type="ECO:0000313" key="9">
    <source>
        <dbReference type="EMBL" id="KAL3122217.1"/>
    </source>
</evidence>
<evidence type="ECO:0000256" key="3">
    <source>
        <dbReference type="ARBA" id="ARBA00022801"/>
    </source>
</evidence>
<dbReference type="GO" id="GO:0006508">
    <property type="term" value="P:proteolysis"/>
    <property type="evidence" value="ECO:0007669"/>
    <property type="project" value="UniProtKB-KW"/>
</dbReference>
<name>A0ABD2M552_9BILA</name>
<dbReference type="SMART" id="SM00230">
    <property type="entry name" value="CysPc"/>
    <property type="match status" value="1"/>
</dbReference>
<feature type="active site" evidence="5">
    <location>
        <position position="112"/>
    </location>
</feature>
<protein>
    <recommendedName>
        <fullName evidence="8">Calpain catalytic domain-containing protein</fullName>
    </recommendedName>
</protein>
<dbReference type="Proteomes" id="UP001620626">
    <property type="component" value="Unassembled WGS sequence"/>
</dbReference>
<dbReference type="GO" id="GO:0008234">
    <property type="term" value="F:cysteine-type peptidase activity"/>
    <property type="evidence" value="ECO:0007669"/>
    <property type="project" value="UniProtKB-KW"/>
</dbReference>
<evidence type="ECO:0000259" key="8">
    <source>
        <dbReference type="PROSITE" id="PS50203"/>
    </source>
</evidence>
<comment type="caution">
    <text evidence="6">Lacks conserved residue(s) required for the propagation of feature annotation.</text>
</comment>
<dbReference type="SUPFAM" id="SSF54001">
    <property type="entry name" value="Cysteine proteinases"/>
    <property type="match status" value="1"/>
</dbReference>
<evidence type="ECO:0000256" key="5">
    <source>
        <dbReference type="PIRSR" id="PIRSR622684-1"/>
    </source>
</evidence>
<dbReference type="InterPro" id="IPR022684">
    <property type="entry name" value="Calpain_cysteine_protease"/>
</dbReference>
<keyword evidence="10" id="KW-1185">Reference proteome</keyword>
<reference evidence="9 10" key="1">
    <citation type="submission" date="2024-10" db="EMBL/GenBank/DDBJ databases">
        <authorList>
            <person name="Kim D."/>
        </authorList>
    </citation>
    <scope>NUCLEOTIDE SEQUENCE [LARGE SCALE GENOMIC DNA]</scope>
    <source>
        <strain evidence="9">BH-2024</strain>
    </source>
</reference>
<keyword evidence="2" id="KW-0645">Protease</keyword>
<evidence type="ECO:0000313" key="10">
    <source>
        <dbReference type="Proteomes" id="UP001620626"/>
    </source>
</evidence>
<dbReference type="PANTHER" id="PTHR10183:SF433">
    <property type="entry name" value="CALPAIN-A-RELATED"/>
    <property type="match status" value="1"/>
</dbReference>
<dbReference type="PROSITE" id="PS00139">
    <property type="entry name" value="THIOL_PROTEASE_CYS"/>
    <property type="match status" value="1"/>
</dbReference>
<comment type="similarity">
    <text evidence="1">Belongs to the peptidase C2 family.</text>
</comment>
<evidence type="ECO:0000256" key="6">
    <source>
        <dbReference type="PROSITE-ProRule" id="PRU00239"/>
    </source>
</evidence>
<evidence type="ECO:0000256" key="4">
    <source>
        <dbReference type="ARBA" id="ARBA00022807"/>
    </source>
</evidence>
<comment type="caution">
    <text evidence="9">The sequence shown here is derived from an EMBL/GenBank/DDBJ whole genome shotgun (WGS) entry which is preliminary data.</text>
</comment>